<evidence type="ECO:0000313" key="7">
    <source>
        <dbReference type="EMBL" id="SEG84146.1"/>
    </source>
</evidence>
<dbReference type="GO" id="GO:0006352">
    <property type="term" value="P:DNA-templated transcription initiation"/>
    <property type="evidence" value="ECO:0007669"/>
    <property type="project" value="InterPro"/>
</dbReference>
<name>A0A1H6DHR5_9PSEU</name>
<evidence type="ECO:0000259" key="6">
    <source>
        <dbReference type="Pfam" id="PF08281"/>
    </source>
</evidence>
<dbReference type="NCBIfam" id="TIGR02937">
    <property type="entry name" value="sigma70-ECF"/>
    <property type="match status" value="1"/>
</dbReference>
<dbReference type="InterPro" id="IPR013324">
    <property type="entry name" value="RNA_pol_sigma_r3/r4-like"/>
</dbReference>
<evidence type="ECO:0000313" key="8">
    <source>
        <dbReference type="EMBL" id="SFD29557.1"/>
    </source>
</evidence>
<comment type="similarity">
    <text evidence="1">Belongs to the sigma-70 factor family. ECF subfamily.</text>
</comment>
<dbReference type="CDD" id="cd06171">
    <property type="entry name" value="Sigma70_r4"/>
    <property type="match status" value="1"/>
</dbReference>
<gene>
    <name evidence="7" type="ORF">SAMN02982929_04381</name>
    <name evidence="8" type="ORF">SAMN05216506_103410</name>
</gene>
<keyword evidence="2" id="KW-0805">Transcription regulation</keyword>
<dbReference type="Pfam" id="PF04542">
    <property type="entry name" value="Sigma70_r2"/>
    <property type="match status" value="1"/>
</dbReference>
<dbReference type="SUPFAM" id="SSF88659">
    <property type="entry name" value="Sigma3 and sigma4 domains of RNA polymerase sigma factors"/>
    <property type="match status" value="1"/>
</dbReference>
<dbReference type="InterPro" id="IPR039425">
    <property type="entry name" value="RNA_pol_sigma-70-like"/>
</dbReference>
<dbReference type="InterPro" id="IPR013325">
    <property type="entry name" value="RNA_pol_sigma_r2"/>
</dbReference>
<evidence type="ECO:0000259" key="5">
    <source>
        <dbReference type="Pfam" id="PF04542"/>
    </source>
</evidence>
<dbReference type="Proteomes" id="UP000236729">
    <property type="component" value="Unassembled WGS sequence"/>
</dbReference>
<feature type="domain" description="RNA polymerase sigma-70 region 2" evidence="5">
    <location>
        <begin position="25"/>
        <end position="91"/>
    </location>
</feature>
<reference evidence="9 10" key="1">
    <citation type="submission" date="2016-10" db="EMBL/GenBank/DDBJ databases">
        <authorList>
            <person name="Varghese N."/>
            <person name="Submissions S."/>
        </authorList>
    </citation>
    <scope>NUCLEOTIDE SEQUENCE [LARGE SCALE GENOMIC DNA]</scope>
    <source>
        <strain evidence="10">ATCC 20501</strain>
        <strain evidence="8 9">CGMCC 4.3529</strain>
    </source>
</reference>
<keyword evidence="3" id="KW-0731">Sigma factor</keyword>
<evidence type="ECO:0000256" key="2">
    <source>
        <dbReference type="ARBA" id="ARBA00023015"/>
    </source>
</evidence>
<feature type="domain" description="RNA polymerase sigma factor 70 region 4 type 2" evidence="6">
    <location>
        <begin position="122"/>
        <end position="173"/>
    </location>
</feature>
<evidence type="ECO:0000313" key="9">
    <source>
        <dbReference type="Proteomes" id="UP000199690"/>
    </source>
</evidence>
<dbReference type="SMR" id="A0A1H6DHR5"/>
<dbReference type="EMBL" id="FNVB01000006">
    <property type="protein sequence ID" value="SEG84146.1"/>
    <property type="molecule type" value="Genomic_DNA"/>
</dbReference>
<dbReference type="SUPFAM" id="SSF88946">
    <property type="entry name" value="Sigma2 domain of RNA polymerase sigma factors"/>
    <property type="match status" value="1"/>
</dbReference>
<dbReference type="EMBL" id="FOME01000003">
    <property type="protein sequence ID" value="SFD29557.1"/>
    <property type="molecule type" value="Genomic_DNA"/>
</dbReference>
<evidence type="ECO:0000256" key="3">
    <source>
        <dbReference type="ARBA" id="ARBA00023082"/>
    </source>
</evidence>
<dbReference type="GO" id="GO:0016987">
    <property type="term" value="F:sigma factor activity"/>
    <property type="evidence" value="ECO:0007669"/>
    <property type="project" value="UniProtKB-KW"/>
</dbReference>
<dbReference type="GO" id="GO:0003677">
    <property type="term" value="F:DNA binding"/>
    <property type="evidence" value="ECO:0007669"/>
    <property type="project" value="InterPro"/>
</dbReference>
<keyword evidence="4" id="KW-0804">Transcription</keyword>
<dbReference type="AlphaFoldDB" id="A0A1H6DHR5"/>
<dbReference type="Gene3D" id="1.10.10.10">
    <property type="entry name" value="Winged helix-like DNA-binding domain superfamily/Winged helix DNA-binding domain"/>
    <property type="match status" value="1"/>
</dbReference>
<dbReference type="Proteomes" id="UP000199690">
    <property type="component" value="Unassembled WGS sequence"/>
</dbReference>
<accession>A0A1H6DHR5</accession>
<evidence type="ECO:0000256" key="1">
    <source>
        <dbReference type="ARBA" id="ARBA00010641"/>
    </source>
</evidence>
<reference evidence="7" key="2">
    <citation type="submission" date="2016-10" db="EMBL/GenBank/DDBJ databases">
        <authorList>
            <person name="de Groot N.N."/>
        </authorList>
    </citation>
    <scope>NUCLEOTIDE SEQUENCE [LARGE SCALE GENOMIC DNA]</scope>
    <source>
        <strain evidence="7">ATCC 20501</strain>
    </source>
</reference>
<protein>
    <submittedName>
        <fullName evidence="7">RNA polymerase, sigma subunit, ECF family</fullName>
    </submittedName>
</protein>
<proteinExistence type="inferred from homology"/>
<dbReference type="InterPro" id="IPR036388">
    <property type="entry name" value="WH-like_DNA-bd_sf"/>
</dbReference>
<dbReference type="Pfam" id="PF08281">
    <property type="entry name" value="Sigma70_r4_2"/>
    <property type="match status" value="1"/>
</dbReference>
<dbReference type="Gene3D" id="1.10.1740.10">
    <property type="match status" value="1"/>
</dbReference>
<evidence type="ECO:0000256" key="4">
    <source>
        <dbReference type="ARBA" id="ARBA00023163"/>
    </source>
</evidence>
<sequence length="178" mass="19754">MREEQSDEELLRAVARGDRAAFDALYQRNAGWLAARLRRRCDDPGLAAEVLQDCFLLAWRSARSFDSRGNAAAWLWTIASRRLIDAHRRRGARVRSSGEPAESALVADSAESEVMDRTLAPELAAAIRLLSPELRAVLQATALDGRTVRETSALLGIPEGTVKTRMRKARRMLKEALA</sequence>
<evidence type="ECO:0000313" key="10">
    <source>
        <dbReference type="Proteomes" id="UP000236729"/>
    </source>
</evidence>
<dbReference type="RefSeq" id="WP_218161562.1">
    <property type="nucleotide sequence ID" value="NZ_FNVB01000006.1"/>
</dbReference>
<organism evidence="7 10">
    <name type="scientific">Saccharopolyspora kobensis</name>
    <dbReference type="NCBI Taxonomy" id="146035"/>
    <lineage>
        <taxon>Bacteria</taxon>
        <taxon>Bacillati</taxon>
        <taxon>Actinomycetota</taxon>
        <taxon>Actinomycetes</taxon>
        <taxon>Pseudonocardiales</taxon>
        <taxon>Pseudonocardiaceae</taxon>
        <taxon>Saccharopolyspora</taxon>
    </lineage>
</organism>
<dbReference type="InterPro" id="IPR007627">
    <property type="entry name" value="RNA_pol_sigma70_r2"/>
</dbReference>
<dbReference type="InterPro" id="IPR013249">
    <property type="entry name" value="RNA_pol_sigma70_r4_t2"/>
</dbReference>
<accession>A0A1I1R5V7</accession>
<dbReference type="PANTHER" id="PTHR43133">
    <property type="entry name" value="RNA POLYMERASE ECF-TYPE SIGMA FACTO"/>
    <property type="match status" value="1"/>
</dbReference>
<keyword evidence="9" id="KW-1185">Reference proteome</keyword>
<dbReference type="InterPro" id="IPR014284">
    <property type="entry name" value="RNA_pol_sigma-70_dom"/>
</dbReference>
<dbReference type="PANTHER" id="PTHR43133:SF46">
    <property type="entry name" value="RNA POLYMERASE SIGMA-70 FACTOR ECF SUBFAMILY"/>
    <property type="match status" value="1"/>
</dbReference>